<feature type="compositionally biased region" description="Basic and acidic residues" evidence="1">
    <location>
        <begin position="555"/>
        <end position="566"/>
    </location>
</feature>
<feature type="compositionally biased region" description="Low complexity" evidence="1">
    <location>
        <begin position="435"/>
        <end position="447"/>
    </location>
</feature>
<feature type="compositionally biased region" description="Basic and acidic residues" evidence="1">
    <location>
        <begin position="361"/>
        <end position="371"/>
    </location>
</feature>
<dbReference type="AlphaFoldDB" id="A0A5J5EW49"/>
<feature type="compositionally biased region" description="Polar residues" evidence="1">
    <location>
        <begin position="469"/>
        <end position="479"/>
    </location>
</feature>
<keyword evidence="2" id="KW-0812">Transmembrane</keyword>
<evidence type="ECO:0000256" key="2">
    <source>
        <dbReference type="SAM" id="Phobius"/>
    </source>
</evidence>
<protein>
    <submittedName>
        <fullName evidence="3">Uncharacterized protein</fullName>
    </submittedName>
</protein>
<feature type="region of interest" description="Disordered" evidence="1">
    <location>
        <begin position="632"/>
        <end position="674"/>
    </location>
</feature>
<feature type="compositionally biased region" description="Low complexity" evidence="1">
    <location>
        <begin position="112"/>
        <end position="130"/>
    </location>
</feature>
<feature type="region of interest" description="Disordered" evidence="1">
    <location>
        <begin position="1"/>
        <end position="172"/>
    </location>
</feature>
<feature type="compositionally biased region" description="Basic and acidic residues" evidence="1">
    <location>
        <begin position="214"/>
        <end position="230"/>
    </location>
</feature>
<feature type="compositionally biased region" description="Polar residues" evidence="1">
    <location>
        <begin position="64"/>
        <end position="85"/>
    </location>
</feature>
<comment type="caution">
    <text evidence="3">The sequence shown here is derived from an EMBL/GenBank/DDBJ whole genome shotgun (WGS) entry which is preliminary data.</text>
</comment>
<gene>
    <name evidence="3" type="ORF">FN846DRAFT_11450</name>
</gene>
<dbReference type="Proteomes" id="UP000326924">
    <property type="component" value="Unassembled WGS sequence"/>
</dbReference>
<feature type="compositionally biased region" description="Basic and acidic residues" evidence="1">
    <location>
        <begin position="387"/>
        <end position="416"/>
    </location>
</feature>
<feature type="compositionally biased region" description="Basic and acidic residues" evidence="1">
    <location>
        <begin position="516"/>
        <end position="531"/>
    </location>
</feature>
<keyword evidence="2" id="KW-1133">Transmembrane helix</keyword>
<keyword evidence="2" id="KW-0472">Membrane</keyword>
<evidence type="ECO:0000313" key="3">
    <source>
        <dbReference type="EMBL" id="KAA8905045.1"/>
    </source>
</evidence>
<evidence type="ECO:0000313" key="4">
    <source>
        <dbReference type="Proteomes" id="UP000326924"/>
    </source>
</evidence>
<feature type="region of interest" description="Disordered" evidence="1">
    <location>
        <begin position="213"/>
        <end position="251"/>
    </location>
</feature>
<feature type="compositionally biased region" description="Basic and acidic residues" evidence="1">
    <location>
        <begin position="287"/>
        <end position="333"/>
    </location>
</feature>
<feature type="compositionally biased region" description="Low complexity" evidence="1">
    <location>
        <begin position="567"/>
        <end position="576"/>
    </location>
</feature>
<feature type="region of interest" description="Disordered" evidence="1">
    <location>
        <begin position="267"/>
        <end position="619"/>
    </location>
</feature>
<keyword evidence="4" id="KW-1185">Reference proteome</keyword>
<dbReference type="OrthoDB" id="5378626at2759"/>
<proteinExistence type="predicted"/>
<reference evidence="3 4" key="1">
    <citation type="submission" date="2019-09" db="EMBL/GenBank/DDBJ databases">
        <title>Draft genome of the ectomycorrhizal ascomycete Sphaerosporella brunnea.</title>
        <authorList>
            <consortium name="DOE Joint Genome Institute"/>
            <person name="Benucci G.M."/>
            <person name="Marozzi G."/>
            <person name="Antonielli L."/>
            <person name="Sanchez S."/>
            <person name="Marco P."/>
            <person name="Wang X."/>
            <person name="Falini L.B."/>
            <person name="Barry K."/>
            <person name="Haridas S."/>
            <person name="Lipzen A."/>
            <person name="Labutti K."/>
            <person name="Grigoriev I.V."/>
            <person name="Murat C."/>
            <person name="Martin F."/>
            <person name="Albertini E."/>
            <person name="Donnini D."/>
            <person name="Bonito G."/>
        </authorList>
    </citation>
    <scope>NUCLEOTIDE SEQUENCE [LARGE SCALE GENOMIC DNA]</scope>
    <source>
        <strain evidence="3 4">Sb_GMNB300</strain>
    </source>
</reference>
<feature type="compositionally biased region" description="Low complexity" evidence="1">
    <location>
        <begin position="636"/>
        <end position="646"/>
    </location>
</feature>
<name>A0A5J5EW49_9PEZI</name>
<feature type="transmembrane region" description="Helical" evidence="2">
    <location>
        <begin position="900"/>
        <end position="922"/>
    </location>
</feature>
<evidence type="ECO:0000256" key="1">
    <source>
        <dbReference type="SAM" id="MobiDB-lite"/>
    </source>
</evidence>
<accession>A0A5J5EW49</accession>
<dbReference type="EMBL" id="VXIS01000101">
    <property type="protein sequence ID" value="KAA8905045.1"/>
    <property type="molecule type" value="Genomic_DNA"/>
</dbReference>
<organism evidence="3 4">
    <name type="scientific">Sphaerosporella brunnea</name>
    <dbReference type="NCBI Taxonomy" id="1250544"/>
    <lineage>
        <taxon>Eukaryota</taxon>
        <taxon>Fungi</taxon>
        <taxon>Dikarya</taxon>
        <taxon>Ascomycota</taxon>
        <taxon>Pezizomycotina</taxon>
        <taxon>Pezizomycetes</taxon>
        <taxon>Pezizales</taxon>
        <taxon>Pyronemataceae</taxon>
        <taxon>Sphaerosporella</taxon>
    </lineage>
</organism>
<sequence>MNRSPPSPRPPDDNIHGPFRSGAGVGAAAAGVGRRRPTPAAVDGSDARNGGSVSVPEHLPFSEPRQSSSHRNIFPQPSNRQTTTHRPPVSHNPVAPLASDAHDNNNSKKKFSAAIASQKSSSSSAAAAAATLSYHGTHIPTPSRSSGVAGLDRHKFKPLRPNPSRLDLDSQTSTISFTSATEPKDLSRLQKLKAAKPLFSRDTPDPFASLVEDLTGHSSEREDTSRHRDWLNAPQSKHRAPPSHPPDSGIDSMIRRRIATGEEVVVGAAQAPVSPDRPDNLAGFRDFASRPKSELPSRIPIDDSARLERERLAREREAKEKEEAERAKKEKGNKPGWWSTLGRKPSKGKNETEWPPSSGDTDGRASAEAKRTKSGLPTRRSPSLSLGEKRSDERSHIRTPTHRERPASAASIERRRSVVNAVYSPGDRISKHSRIPSSVSPVVSRPTSSHDRRTFSTISSTSERRPLRSTPSTTSLASRTSETSSARGSHSRSESHPTPSTADKRAMVKSLSSSSHDARRVPKKEPYKRSESAPSNNFSIAMPGPSGFSRTPSLKTEKSSDSDKANSDASKIDSASPTRKRRGDSIDSFLGGTPLAESTDPAPQTPANPKEKPAAVGSPSLTDYMKFVAEKGGNGSIYSSTPSSGSPLYDRSTGLPKEFPKPKSALQDDEEETMSVLDELNKKDQEYAQILNAPKGEDEDDTYMLLGGSERYEPLQGQRVRPKAEAIAGDRTWQKEKSEREQMMSRLKTLHLELRNARRGIGYIERRLNGVGSSDESEWVDDEDGLDGDIIAKRARAEARRKSKKAETVDAVASTTGTDAVANAAVEPVVEATPVVKEPSTAIKVCTVAAQLVLIWFALEIYFFYTSFPPSSSREPIYVTTVPSFGSQIARTSAMTIVTIFRTIFSVPAAFFGVLVTIWNGIFGLLSGSNINHDVPMYQASTPSGEEFVVR</sequence>
<dbReference type="InParanoid" id="A0A5J5EW49"/>